<dbReference type="KEGG" id="rtx:TI83_09355"/>
<keyword evidence="1" id="KW-0472">Membrane</keyword>
<evidence type="ECO:0000313" key="2">
    <source>
        <dbReference type="EMBL" id="KKM45011.1"/>
    </source>
</evidence>
<dbReference type="Proteomes" id="UP000052979">
    <property type="component" value="Unassembled WGS sequence"/>
</dbReference>
<keyword evidence="1" id="KW-0812">Transmembrane</keyword>
<organism evidence="2 3">
    <name type="scientific">Rathayibacter toxicus</name>
    <dbReference type="NCBI Taxonomy" id="145458"/>
    <lineage>
        <taxon>Bacteria</taxon>
        <taxon>Bacillati</taxon>
        <taxon>Actinomycetota</taxon>
        <taxon>Actinomycetes</taxon>
        <taxon>Micrococcales</taxon>
        <taxon>Microbacteriaceae</taxon>
        <taxon>Rathayibacter</taxon>
    </lineage>
</organism>
<evidence type="ECO:0008006" key="4">
    <source>
        <dbReference type="Google" id="ProtNLM"/>
    </source>
</evidence>
<comment type="caution">
    <text evidence="2">The sequence shown here is derived from an EMBL/GenBank/DDBJ whole genome shotgun (WGS) entry which is preliminary data.</text>
</comment>
<dbReference type="EMBL" id="LBFI01000049">
    <property type="protein sequence ID" value="KKM45011.1"/>
    <property type="molecule type" value="Genomic_DNA"/>
</dbReference>
<protein>
    <recommendedName>
        <fullName evidence="4">TadE family protein</fullName>
    </recommendedName>
</protein>
<evidence type="ECO:0000313" key="3">
    <source>
        <dbReference type="Proteomes" id="UP000052979"/>
    </source>
</evidence>
<dbReference type="PATRIC" id="fig|145458.7.peg.2132"/>
<feature type="transmembrane region" description="Helical" evidence="1">
    <location>
        <begin position="20"/>
        <end position="42"/>
    </location>
</feature>
<dbReference type="eggNOG" id="ENOG5033A2X">
    <property type="taxonomic scope" value="Bacteria"/>
</dbReference>
<gene>
    <name evidence="2" type="ORF">VT73_07875</name>
</gene>
<dbReference type="AlphaFoldDB" id="A0A0C5BTX1"/>
<accession>A0A0C5BTX1</accession>
<keyword evidence="3" id="KW-1185">Reference proteome</keyword>
<dbReference type="RefSeq" id="WP_042734303.1">
    <property type="nucleotide sequence ID" value="NZ_CP010848.1"/>
</dbReference>
<keyword evidence="1" id="KW-1133">Transmembrane helix</keyword>
<name>A0A0C5BTX1_9MICO</name>
<dbReference type="GeneID" id="93666479"/>
<reference evidence="2 3" key="1">
    <citation type="submission" date="2015-04" db="EMBL/GenBank/DDBJ databases">
        <title>Draft genome sequence of Rathayibacter toxicus strain FH-142 (AKA 70134 or CS 32), a Western Australian isolate.</title>
        <authorList>
            <consortium name="Consortium for Microbial Forensics and Genomics (microFORGE)"/>
            <person name="Knight B.M."/>
            <person name="Roberts D.P."/>
            <person name="Lin D."/>
            <person name="Hari K."/>
            <person name="Fletcher J."/>
            <person name="Melcher U."/>
            <person name="Blagden T."/>
            <person name="Luster D.G."/>
            <person name="Sechler A.J."/>
            <person name="Schneider W.L."/>
            <person name="Winegar R.A."/>
        </authorList>
    </citation>
    <scope>NUCLEOTIDE SEQUENCE [LARGE SCALE GENOMIC DNA]</scope>
    <source>
        <strain evidence="2 3">FH142</strain>
    </source>
</reference>
<dbReference type="NCBIfam" id="NF041390">
    <property type="entry name" value="TadE_Rv3655c"/>
    <property type="match status" value="1"/>
</dbReference>
<dbReference type="InterPro" id="IPR049790">
    <property type="entry name" value="Rv3655c/TadE"/>
</dbReference>
<proteinExistence type="predicted"/>
<sequence length="118" mass="12318">MSLRQGLRRRIRADDGSATAELAIVLPAVVVVMALCLGSVAASAQYVRLVDATADAARAAARGDDPMVSVFRAERDASVRVSTDEGELVCVEVLAELRPLPTLTLPVSVRSCALGGGR</sequence>
<dbReference type="KEGG" id="rtc:APU90_07710"/>
<evidence type="ECO:0000256" key="1">
    <source>
        <dbReference type="SAM" id="Phobius"/>
    </source>
</evidence>
<dbReference type="STRING" id="145458.APU90_07710"/>